<dbReference type="PANTHER" id="PTHR30244">
    <property type="entry name" value="TRANSAMINASE"/>
    <property type="match status" value="1"/>
</dbReference>
<sequence>MPDPTAGSASSPNLLAIAGGQPVRTAPFPPWPVFADDEIAAAERVLRSGKVNYWTGQEGQAFEKEFAAFIGARHAVALANGTVALELALQTLGIGPGDEVIVPCRTFIASASCAVMRGAHPVVVDVDPDSQNLTAATVEPAITKATKAIVAVHLAGWPCDMTQLLALAEAYGLKVVEDCAQALGARWAGRPVGSWGHVNAFSFCQDKIMTTLGEGGMLTTNDPTLWERAWQFKDHGKSYDAMFRRQHPPGFRWVHEEFGTNWRMLEVQSAQGRVALRKVPTWIEARRQAAALLLEGLADLPGLRVPRPPDIAFHSYYKFYAFLELDRLRPDWTRDRIQEAIVAEGIPCFVGSCGDITRELAFRRRGWGPAYPLVHAPRLFETSLMFLVHPSTDPTAIEHTRDAIRKVMAAATR</sequence>
<evidence type="ECO:0000313" key="4">
    <source>
        <dbReference type="EMBL" id="RCK80561.1"/>
    </source>
</evidence>
<accession>A0A367ZT89</accession>
<feature type="modified residue" description="N6-(pyridoxal phosphate)lysine" evidence="2">
    <location>
        <position position="207"/>
    </location>
</feature>
<dbReference type="GO" id="GO:0000271">
    <property type="term" value="P:polysaccharide biosynthetic process"/>
    <property type="evidence" value="ECO:0007669"/>
    <property type="project" value="TreeGrafter"/>
</dbReference>
<protein>
    <submittedName>
        <fullName evidence="4">Lipopolysaccharide biosynthesis protein RffA</fullName>
    </submittedName>
</protein>
<evidence type="ECO:0000256" key="2">
    <source>
        <dbReference type="PIRSR" id="PIRSR000390-2"/>
    </source>
</evidence>
<dbReference type="GO" id="GO:0008483">
    <property type="term" value="F:transaminase activity"/>
    <property type="evidence" value="ECO:0007669"/>
    <property type="project" value="TreeGrafter"/>
</dbReference>
<dbReference type="SUPFAM" id="SSF53383">
    <property type="entry name" value="PLP-dependent transferases"/>
    <property type="match status" value="1"/>
</dbReference>
<dbReference type="InterPro" id="IPR000653">
    <property type="entry name" value="DegT/StrS_aminotransferase"/>
</dbReference>
<dbReference type="EMBL" id="QOQW01000005">
    <property type="protein sequence ID" value="RCK80561.1"/>
    <property type="molecule type" value="Genomic_DNA"/>
</dbReference>
<dbReference type="Proteomes" id="UP000252355">
    <property type="component" value="Unassembled WGS sequence"/>
</dbReference>
<organism evidence="4 5">
    <name type="scientific">Candidatus Ozemobacter sibiricus</name>
    <dbReference type="NCBI Taxonomy" id="2268124"/>
    <lineage>
        <taxon>Bacteria</taxon>
        <taxon>Candidatus Ozemobacteria</taxon>
        <taxon>Candidatus Ozemobacterales</taxon>
        <taxon>Candidatus Ozemobacteraceae</taxon>
        <taxon>Candidatus Ozemobacter</taxon>
    </lineage>
</organism>
<dbReference type="Gene3D" id="3.40.640.10">
    <property type="entry name" value="Type I PLP-dependent aspartate aminotransferase-like (Major domain)"/>
    <property type="match status" value="1"/>
</dbReference>
<evidence type="ECO:0000256" key="1">
    <source>
        <dbReference type="PIRSR" id="PIRSR000390-1"/>
    </source>
</evidence>
<feature type="active site" description="Proton acceptor" evidence="1">
    <location>
        <position position="207"/>
    </location>
</feature>
<dbReference type="InterPro" id="IPR015421">
    <property type="entry name" value="PyrdxlP-dep_Trfase_major"/>
</dbReference>
<dbReference type="AlphaFoldDB" id="A0A367ZT89"/>
<comment type="similarity">
    <text evidence="3">Belongs to the DegT/DnrJ/EryC1 family.</text>
</comment>
<comment type="caution">
    <text evidence="4">The sequence shown here is derived from an EMBL/GenBank/DDBJ whole genome shotgun (WGS) entry which is preliminary data.</text>
</comment>
<name>A0A367ZT89_9BACT</name>
<dbReference type="CDD" id="cd00616">
    <property type="entry name" value="AHBA_syn"/>
    <property type="match status" value="1"/>
</dbReference>
<dbReference type="PANTHER" id="PTHR30244:SF34">
    <property type="entry name" value="DTDP-4-AMINO-4,6-DIDEOXYGALACTOSE TRANSAMINASE"/>
    <property type="match status" value="1"/>
</dbReference>
<dbReference type="InterPro" id="IPR015424">
    <property type="entry name" value="PyrdxlP-dep_Trfase"/>
</dbReference>
<evidence type="ECO:0000256" key="3">
    <source>
        <dbReference type="RuleBase" id="RU004508"/>
    </source>
</evidence>
<proteinExistence type="inferred from homology"/>
<dbReference type="Gene3D" id="3.90.1150.10">
    <property type="entry name" value="Aspartate Aminotransferase, domain 1"/>
    <property type="match status" value="1"/>
</dbReference>
<dbReference type="PIRSF" id="PIRSF000390">
    <property type="entry name" value="PLP_StrS"/>
    <property type="match status" value="1"/>
</dbReference>
<keyword evidence="2 3" id="KW-0663">Pyridoxal phosphate</keyword>
<dbReference type="Pfam" id="PF01041">
    <property type="entry name" value="DegT_DnrJ_EryC1"/>
    <property type="match status" value="1"/>
</dbReference>
<dbReference type="GO" id="GO:0030170">
    <property type="term" value="F:pyridoxal phosphate binding"/>
    <property type="evidence" value="ECO:0007669"/>
    <property type="project" value="TreeGrafter"/>
</dbReference>
<dbReference type="InterPro" id="IPR015422">
    <property type="entry name" value="PyrdxlP-dep_Trfase_small"/>
</dbReference>
<evidence type="ECO:0000313" key="5">
    <source>
        <dbReference type="Proteomes" id="UP000252355"/>
    </source>
</evidence>
<gene>
    <name evidence="4" type="ORF">OZSIB_2874</name>
</gene>
<reference evidence="4 5" key="1">
    <citation type="submission" date="2018-05" db="EMBL/GenBank/DDBJ databases">
        <title>A metagenomic window into the 2 km-deep terrestrial subsurface aquifer revealed taxonomically and functionally diverse microbial community comprising novel uncultured bacterial lineages.</title>
        <authorList>
            <person name="Kadnikov V.V."/>
            <person name="Mardanov A.V."/>
            <person name="Beletsky A.V."/>
            <person name="Banks D."/>
            <person name="Pimenov N.V."/>
            <person name="Frank Y.A."/>
            <person name="Karnachuk O.V."/>
            <person name="Ravin N.V."/>
        </authorList>
    </citation>
    <scope>NUCLEOTIDE SEQUENCE [LARGE SCALE GENOMIC DNA]</scope>
    <source>
        <strain evidence="4">BY5</strain>
    </source>
</reference>